<organism evidence="1 2">
    <name type="scientific">Helicobacter pylori SouthAfrica50</name>
    <dbReference type="NCBI Taxonomy" id="1352357"/>
    <lineage>
        <taxon>Bacteria</taxon>
        <taxon>Pseudomonadati</taxon>
        <taxon>Campylobacterota</taxon>
        <taxon>Epsilonproteobacteria</taxon>
        <taxon>Campylobacterales</taxon>
        <taxon>Helicobacteraceae</taxon>
        <taxon>Helicobacter</taxon>
    </lineage>
</organism>
<accession>T2SAK2</accession>
<protein>
    <submittedName>
        <fullName evidence="1">Uncharacterized protein</fullName>
    </submittedName>
</protein>
<comment type="caution">
    <text evidence="1">The sequence shown here is derived from an EMBL/GenBank/DDBJ whole genome shotgun (WGS) entry which is preliminary data.</text>
</comment>
<dbReference type="PATRIC" id="fig|1352357.3.peg.14"/>
<evidence type="ECO:0000313" key="1">
    <source>
        <dbReference type="EMBL" id="EQD89622.1"/>
    </source>
</evidence>
<proteinExistence type="predicted"/>
<gene>
    <name evidence="1" type="ORF">HPSA50_0014</name>
</gene>
<dbReference type="AlphaFoldDB" id="T2SAK2"/>
<dbReference type="Proteomes" id="UP000015816">
    <property type="component" value="Unassembled WGS sequence"/>
</dbReference>
<dbReference type="EMBL" id="AVNI01000001">
    <property type="protein sequence ID" value="EQD89622.1"/>
    <property type="molecule type" value="Genomic_DNA"/>
</dbReference>
<sequence length="69" mass="8053">MWSKKSTLFVDNANKIQGFHHARTPRAGGLGIFLSFMLACFFEPLEAPFKGFLFFRAIISVFERLFRRH</sequence>
<evidence type="ECO:0000313" key="2">
    <source>
        <dbReference type="Proteomes" id="UP000015816"/>
    </source>
</evidence>
<reference evidence="1 2" key="1">
    <citation type="journal article" date="2013" name="Genome Announc.">
        <title>Genome Sequences of Three hpAfrica2 Strains of Helicobacter pylori.</title>
        <authorList>
            <person name="Duncan S.S."/>
            <person name="Bertoli M.T."/>
            <person name="Kersulyte D."/>
            <person name="Valk P.L."/>
            <person name="Tamma S."/>
            <person name="Segal I."/>
            <person name="McClain M.S."/>
            <person name="Cover T.L."/>
            <person name="Berg D.E."/>
        </authorList>
    </citation>
    <scope>NUCLEOTIDE SEQUENCE [LARGE SCALE GENOMIC DNA]</scope>
    <source>
        <strain evidence="1 2">SouthAfrica50</strain>
    </source>
</reference>
<name>T2SAK2_HELPX</name>